<organism evidence="11 12">
    <name type="scientific">Stomoxys calcitrans</name>
    <name type="common">Stable fly</name>
    <name type="synonym">Conops calcitrans</name>
    <dbReference type="NCBI Taxonomy" id="35570"/>
    <lineage>
        <taxon>Eukaryota</taxon>
        <taxon>Metazoa</taxon>
        <taxon>Ecdysozoa</taxon>
        <taxon>Arthropoda</taxon>
        <taxon>Hexapoda</taxon>
        <taxon>Insecta</taxon>
        <taxon>Pterygota</taxon>
        <taxon>Neoptera</taxon>
        <taxon>Endopterygota</taxon>
        <taxon>Diptera</taxon>
        <taxon>Brachycera</taxon>
        <taxon>Muscomorpha</taxon>
        <taxon>Muscoidea</taxon>
        <taxon>Muscidae</taxon>
        <taxon>Stomoxys</taxon>
    </lineage>
</organism>
<dbReference type="GO" id="GO:0000785">
    <property type="term" value="C:chromatin"/>
    <property type="evidence" value="ECO:0007669"/>
    <property type="project" value="UniProtKB-ARBA"/>
</dbReference>
<evidence type="ECO:0000256" key="5">
    <source>
        <dbReference type="ARBA" id="ARBA00023015"/>
    </source>
</evidence>
<dbReference type="GO" id="GO:0008327">
    <property type="term" value="F:methyl-CpG binding"/>
    <property type="evidence" value="ECO:0007669"/>
    <property type="project" value="TreeGrafter"/>
</dbReference>
<evidence type="ECO:0000313" key="11">
    <source>
        <dbReference type="EnsemblMetazoa" id="SCAU016532-PB"/>
    </source>
</evidence>
<keyword evidence="12" id="KW-1185">Reference proteome</keyword>
<dbReference type="AlphaFoldDB" id="A0A1I8QF00"/>
<dbReference type="PANTHER" id="PTHR12396">
    <property type="entry name" value="METHYL-CPG BINDING PROTEIN, MBD"/>
    <property type="match status" value="1"/>
</dbReference>
<keyword evidence="7" id="KW-0804">Transcription</keyword>
<evidence type="ECO:0000256" key="1">
    <source>
        <dbReference type="ARBA" id="ARBA00004123"/>
    </source>
</evidence>
<dbReference type="CDD" id="cd01396">
    <property type="entry name" value="MeCP2_MBD"/>
    <property type="match status" value="1"/>
</dbReference>
<keyword evidence="6" id="KW-0238">DNA-binding</keyword>
<protein>
    <recommendedName>
        <fullName evidence="10">MBD domain-containing protein</fullName>
    </recommendedName>
</protein>
<comment type="subcellular location">
    <subcellularLocation>
        <location evidence="2">Chromosome</location>
    </subcellularLocation>
    <subcellularLocation>
        <location evidence="1">Nucleus</location>
    </subcellularLocation>
</comment>
<evidence type="ECO:0000256" key="7">
    <source>
        <dbReference type="ARBA" id="ARBA00023163"/>
    </source>
</evidence>
<evidence type="ECO:0000256" key="6">
    <source>
        <dbReference type="ARBA" id="ARBA00023125"/>
    </source>
</evidence>
<keyword evidence="3" id="KW-0158">Chromosome</keyword>
<feature type="domain" description="MBD" evidence="10">
    <location>
        <begin position="9"/>
        <end position="77"/>
    </location>
</feature>
<dbReference type="Proteomes" id="UP000095300">
    <property type="component" value="Unassembled WGS sequence"/>
</dbReference>
<evidence type="ECO:0000256" key="2">
    <source>
        <dbReference type="ARBA" id="ARBA00004286"/>
    </source>
</evidence>
<dbReference type="InterPro" id="IPR016177">
    <property type="entry name" value="DNA-bd_dom_sf"/>
</dbReference>
<dbReference type="GO" id="GO:0000118">
    <property type="term" value="C:histone deacetylase complex"/>
    <property type="evidence" value="ECO:0007669"/>
    <property type="project" value="UniProtKB-ARBA"/>
</dbReference>
<keyword evidence="8" id="KW-0539">Nucleus</keyword>
<evidence type="ECO:0000256" key="8">
    <source>
        <dbReference type="ARBA" id="ARBA00023242"/>
    </source>
</evidence>
<proteinExistence type="predicted"/>
<evidence type="ECO:0000259" key="10">
    <source>
        <dbReference type="PROSITE" id="PS50982"/>
    </source>
</evidence>
<evidence type="ECO:0000256" key="3">
    <source>
        <dbReference type="ARBA" id="ARBA00022454"/>
    </source>
</evidence>
<dbReference type="SUPFAM" id="SSF54171">
    <property type="entry name" value="DNA-binding domain"/>
    <property type="match status" value="1"/>
</dbReference>
<dbReference type="Gene3D" id="3.30.890.10">
    <property type="entry name" value="Methyl-cpg-binding Protein 2, Chain A"/>
    <property type="match status" value="1"/>
</dbReference>
<dbReference type="InterPro" id="IPR001739">
    <property type="entry name" value="Methyl_CpG_DNA-bd"/>
</dbReference>
<dbReference type="FunFam" id="3.30.890.10:FF:000003">
    <property type="entry name" value="methyl-CpG-binding domain protein 2"/>
    <property type="match status" value="1"/>
</dbReference>
<accession>A0A1I8QF00</accession>
<keyword evidence="5" id="KW-0805">Transcription regulation</keyword>
<sequence length="162" mass="17251">MQMNSNISIERKRIDCNALPKGWQREEVLRKSGISAGKVDVYYYSPTGKRIDSKPQLARHLGDAIDLSSFDFQKGKFILHLPAPSISLYRCLPGSGTGASASTSGSSGSGGGSSITIVPQTGNSLKRKHNVLSSGTTTSSSSSSSSNVSASNTKQQQHLEFR</sequence>
<dbReference type="VEuPathDB" id="VectorBase:SCAU016532"/>
<dbReference type="EnsemblMetazoa" id="SCAU016532-RB">
    <property type="protein sequence ID" value="SCAU016532-PB"/>
    <property type="gene ID" value="SCAU016532"/>
</dbReference>
<dbReference type="Pfam" id="PF01429">
    <property type="entry name" value="MBD"/>
    <property type="match status" value="1"/>
</dbReference>
<feature type="region of interest" description="Disordered" evidence="9">
    <location>
        <begin position="95"/>
        <end position="162"/>
    </location>
</feature>
<name>A0A1I8QF00_STOCA</name>
<evidence type="ECO:0000256" key="4">
    <source>
        <dbReference type="ARBA" id="ARBA00022553"/>
    </source>
</evidence>
<feature type="compositionally biased region" description="Low complexity" evidence="9">
    <location>
        <begin position="133"/>
        <end position="153"/>
    </location>
</feature>
<evidence type="ECO:0000256" key="9">
    <source>
        <dbReference type="SAM" id="MobiDB-lite"/>
    </source>
</evidence>
<keyword evidence="4" id="KW-0597">Phosphoprotein</keyword>
<evidence type="ECO:0000313" key="12">
    <source>
        <dbReference type="Proteomes" id="UP000095300"/>
    </source>
</evidence>
<reference evidence="11" key="1">
    <citation type="submission" date="2020-05" db="UniProtKB">
        <authorList>
            <consortium name="EnsemblMetazoa"/>
        </authorList>
    </citation>
    <scope>IDENTIFICATION</scope>
    <source>
        <strain evidence="11">USDA</strain>
    </source>
</reference>
<gene>
    <name evidence="11" type="primary">106089944</name>
</gene>
<dbReference type="GO" id="GO:0000122">
    <property type="term" value="P:negative regulation of transcription by RNA polymerase II"/>
    <property type="evidence" value="ECO:0007669"/>
    <property type="project" value="TreeGrafter"/>
</dbReference>
<dbReference type="PANTHER" id="PTHR12396:SF0">
    <property type="entry name" value="METHYL-CPG BINDING DOMAIN PROTEIN-LIKE, ISOFORM C"/>
    <property type="match status" value="1"/>
</dbReference>
<dbReference type="GO" id="GO:0006346">
    <property type="term" value="P:DNA methylation-dependent constitutive heterochromatin formation"/>
    <property type="evidence" value="ECO:0007669"/>
    <property type="project" value="TreeGrafter"/>
</dbReference>
<dbReference type="OrthoDB" id="10072024at2759"/>
<feature type="compositionally biased region" description="Polar residues" evidence="9">
    <location>
        <begin position="115"/>
        <end position="124"/>
    </location>
</feature>
<dbReference type="SMART" id="SM00391">
    <property type="entry name" value="MBD"/>
    <property type="match status" value="1"/>
</dbReference>
<dbReference type="PROSITE" id="PS50982">
    <property type="entry name" value="MBD"/>
    <property type="match status" value="1"/>
</dbReference>